<feature type="domain" description="DHHA1" evidence="2">
    <location>
        <begin position="234"/>
        <end position="312"/>
    </location>
</feature>
<reference evidence="3 4" key="1">
    <citation type="journal article" date="2013" name="Genome Biol. Evol.">
        <title>Comparison of metabolic capacities and inference of gene content evolution in mosquito-associated Spiroplasma diminutum and S. taiwanense.</title>
        <authorList>
            <person name="Lo W.S."/>
            <person name="Ku C."/>
            <person name="Chen L.L."/>
            <person name="Chang T.H."/>
            <person name="Kuo C.H."/>
        </authorList>
    </citation>
    <scope>NUCLEOTIDE SEQUENCE [LARGE SCALE GENOMIC DNA]</scope>
    <source>
        <strain evidence="3">CT-1</strain>
    </source>
</reference>
<evidence type="ECO:0000313" key="4">
    <source>
        <dbReference type="Proteomes" id="UP000014984"/>
    </source>
</evidence>
<sequence length="316" mass="36690">MKVEYRNLIDIINKNDFIIIAKHASPDWDTQGCALALKEIILDNFKNKKIYIVGEQLNLGIRDFDEKELNQEIIKKSLLISVDVANFERIDFEFKDQVKEIFKIDHHLEIDDFAKNKLVDISAIACTQIITIWANEMNLKISKKAATFLYYGLVTDSGRFLFNKVNSQTFYAAQILIKRGININEVYNSLYLRTLEITRFHFDIFNKAIFSKNNEIAYIKLTRDFFEKTVLGEEEIKSCLNVLSGIKEVKIWFLAYESVKNENIKISLRSREFDVNHVAKMYNGGGHRLASGAKIKNWDDLENLVGDLEKLINLEE</sequence>
<dbReference type="PATRIC" id="fig|1276220.3.peg.1080"/>
<dbReference type="eggNOG" id="COG0618">
    <property type="taxonomic scope" value="Bacteria"/>
</dbReference>
<dbReference type="AlphaFoldDB" id="S5LYL1"/>
<protein>
    <submittedName>
        <fullName evidence="3">DHH family protein</fullName>
    </submittedName>
</protein>
<dbReference type="InterPro" id="IPR001667">
    <property type="entry name" value="DDH_dom"/>
</dbReference>
<dbReference type="Gene3D" id="3.10.310.30">
    <property type="match status" value="1"/>
</dbReference>
<evidence type="ECO:0000259" key="1">
    <source>
        <dbReference type="Pfam" id="PF01368"/>
    </source>
</evidence>
<dbReference type="EMBL" id="CP005074">
    <property type="protein sequence ID" value="AGR41646.1"/>
    <property type="molecule type" value="Genomic_DNA"/>
</dbReference>
<dbReference type="InterPro" id="IPR003156">
    <property type="entry name" value="DHHA1_dom"/>
</dbReference>
<dbReference type="STRING" id="1276220.STAIW_v1c10630"/>
<proteinExistence type="predicted"/>
<dbReference type="Pfam" id="PF02272">
    <property type="entry name" value="DHHA1"/>
    <property type="match status" value="1"/>
</dbReference>
<dbReference type="Pfam" id="PF01368">
    <property type="entry name" value="DHH"/>
    <property type="match status" value="1"/>
</dbReference>
<dbReference type="RefSeq" id="WP_020834785.1">
    <property type="nucleotide sequence ID" value="NC_021846.1"/>
</dbReference>
<evidence type="ECO:0000259" key="2">
    <source>
        <dbReference type="Pfam" id="PF02272"/>
    </source>
</evidence>
<evidence type="ECO:0000313" key="3">
    <source>
        <dbReference type="EMBL" id="AGR41646.1"/>
    </source>
</evidence>
<dbReference type="OrthoDB" id="9803668at2"/>
<dbReference type="InterPro" id="IPR051319">
    <property type="entry name" value="Oligoribo/pAp-PDE_c-di-AMP_PDE"/>
</dbReference>
<name>S5LYL1_9MOLU</name>
<feature type="domain" description="DDH" evidence="1">
    <location>
        <begin position="18"/>
        <end position="152"/>
    </location>
</feature>
<organism evidence="3 4">
    <name type="scientific">Spiroplasma taiwanense CT-1</name>
    <dbReference type="NCBI Taxonomy" id="1276220"/>
    <lineage>
        <taxon>Bacteria</taxon>
        <taxon>Bacillati</taxon>
        <taxon>Mycoplasmatota</taxon>
        <taxon>Mollicutes</taxon>
        <taxon>Entomoplasmatales</taxon>
        <taxon>Spiroplasmataceae</taxon>
        <taxon>Spiroplasma</taxon>
    </lineage>
</organism>
<gene>
    <name evidence="3" type="ORF">STAIW_v1c10630</name>
</gene>
<dbReference type="HOGENOM" id="CLU_039720_1_0_14"/>
<dbReference type="InterPro" id="IPR038763">
    <property type="entry name" value="DHH_sf"/>
</dbReference>
<dbReference type="Proteomes" id="UP000014984">
    <property type="component" value="Chromosome"/>
</dbReference>
<dbReference type="PANTHER" id="PTHR47618:SF1">
    <property type="entry name" value="BIFUNCTIONAL OLIGORIBONUCLEASE AND PAP PHOSPHATASE NRNA"/>
    <property type="match status" value="1"/>
</dbReference>
<accession>S5LYL1</accession>
<keyword evidence="4" id="KW-1185">Reference proteome</keyword>
<dbReference type="Gene3D" id="3.90.1640.10">
    <property type="entry name" value="inorganic pyrophosphatase (n-terminal core)"/>
    <property type="match status" value="1"/>
</dbReference>
<dbReference type="GO" id="GO:0003676">
    <property type="term" value="F:nucleic acid binding"/>
    <property type="evidence" value="ECO:0007669"/>
    <property type="project" value="InterPro"/>
</dbReference>
<dbReference type="PANTHER" id="PTHR47618">
    <property type="entry name" value="BIFUNCTIONAL OLIGORIBONUCLEASE AND PAP PHOSPHATASE NRNA"/>
    <property type="match status" value="1"/>
</dbReference>
<dbReference type="SUPFAM" id="SSF64182">
    <property type="entry name" value="DHH phosphoesterases"/>
    <property type="match status" value="1"/>
</dbReference>
<dbReference type="KEGG" id="stai:STAIW_v1c10630"/>